<dbReference type="RefSeq" id="WP_017870021.1">
    <property type="nucleotide sequence ID" value="NZ_BMLZ01000018.1"/>
</dbReference>
<reference evidence="2" key="1">
    <citation type="journal article" date="2014" name="Int. J. Syst. Evol. Microbiol.">
        <title>Complete genome of a new Firmicutes species belonging to the dominant human colonic microbiota ('Ruminococcus bicirculans') reveals two chromosomes and a selective capacity to utilize plant glucans.</title>
        <authorList>
            <consortium name="NISC Comparative Sequencing Program"/>
            <person name="Wegmann U."/>
            <person name="Louis P."/>
            <person name="Goesmann A."/>
            <person name="Henrissat B."/>
            <person name="Duncan S.H."/>
            <person name="Flint H.J."/>
        </authorList>
    </citation>
    <scope>NUCLEOTIDE SEQUENCE</scope>
    <source>
        <strain evidence="2">CGMCC 1.8884</strain>
    </source>
</reference>
<evidence type="ECO:0000313" key="1">
    <source>
        <dbReference type="EMBL" id="GGI87009.1"/>
    </source>
</evidence>
<reference evidence="1" key="4">
    <citation type="submission" date="2023-08" db="EMBL/GenBank/DDBJ databases">
        <authorList>
            <person name="Sun Q."/>
            <person name="Zhou Y."/>
        </authorList>
    </citation>
    <scope>NUCLEOTIDE SEQUENCE</scope>
    <source>
        <strain evidence="2">CGMCC 1.8884</strain>
        <strain evidence="1">CGMCC 1.8885</strain>
    </source>
</reference>
<evidence type="ECO:0000313" key="3">
    <source>
        <dbReference type="Proteomes" id="UP000630135"/>
    </source>
</evidence>
<gene>
    <name evidence="2" type="ORF">GCM10008021_16050</name>
    <name evidence="1" type="ORF">GCM10010914_21810</name>
</gene>
<sequence>MTAHARKPHLGGKGDPSNVLRRVSGLRSRGYARAYVAAHLGMTDGQMQYFYKKQALSRWDAPGVLMIELCQEVRELTASSFVAHVRTVLGIEPHKYAACVLQVTHQEADTIRAYFAELFRRRDEWPDTEQAARLIGVRPVTLRAALQRGFAWASDIERCTVPSKGRWGYRYEPQSVAEAAQRRKGQ</sequence>
<dbReference type="EMBL" id="BMMA01000022">
    <property type="protein sequence ID" value="GGI87009.1"/>
    <property type="molecule type" value="Genomic_DNA"/>
</dbReference>
<dbReference type="GeneID" id="59164380"/>
<reference evidence="1" key="2">
    <citation type="journal article" date="2014" name="Int. J. Syst. Evol. Microbiol.">
        <title>Complete genome sequence of Corynebacterium casei LMG S-19264T (=DSM 44701T), isolated from a smear-ripened cheese.</title>
        <authorList>
            <consortium name="US DOE Joint Genome Institute (JGI-PGF)"/>
            <person name="Walter F."/>
            <person name="Albersmeier A."/>
            <person name="Kalinowski J."/>
            <person name="Ruckert C."/>
        </authorList>
    </citation>
    <scope>NUCLEOTIDE SEQUENCE</scope>
    <source>
        <strain evidence="1">CGMCC 1.8885</strain>
    </source>
</reference>
<dbReference type="AlphaFoldDB" id="A0AAV4K8Y8"/>
<organism evidence="1 4">
    <name type="scientific">Deinococcus wulumuqiensis</name>
    <dbReference type="NCBI Taxonomy" id="980427"/>
    <lineage>
        <taxon>Bacteria</taxon>
        <taxon>Thermotogati</taxon>
        <taxon>Deinococcota</taxon>
        <taxon>Deinococci</taxon>
        <taxon>Deinococcales</taxon>
        <taxon>Deinococcaceae</taxon>
        <taxon>Deinococcus</taxon>
    </lineage>
</organism>
<dbReference type="Proteomes" id="UP000630135">
    <property type="component" value="Unassembled WGS sequence"/>
</dbReference>
<evidence type="ECO:0000313" key="4">
    <source>
        <dbReference type="Proteomes" id="UP000652720"/>
    </source>
</evidence>
<evidence type="ECO:0008006" key="5">
    <source>
        <dbReference type="Google" id="ProtNLM"/>
    </source>
</evidence>
<dbReference type="Proteomes" id="UP000652720">
    <property type="component" value="Unassembled WGS sequence"/>
</dbReference>
<protein>
    <recommendedName>
        <fullName evidence="5">Helix-turn-helix domain-containing protein</fullName>
    </recommendedName>
</protein>
<accession>A0AAV4K8Y8</accession>
<dbReference type="EMBL" id="BMLZ01000018">
    <property type="protein sequence ID" value="GGP29954.1"/>
    <property type="molecule type" value="Genomic_DNA"/>
</dbReference>
<keyword evidence="3" id="KW-1185">Reference proteome</keyword>
<proteinExistence type="predicted"/>
<reference evidence="3" key="3">
    <citation type="journal article" date="2019" name="Int. J. Syst. Evol. Microbiol.">
        <title>The Global Catalogue of Microorganisms (GCM) 10K type strain sequencing project: providing services to taxonomists for standard genome sequencing and annotation.</title>
        <authorList>
            <consortium name="The Broad Institute Genomics Platform"/>
            <consortium name="The Broad Institute Genome Sequencing Center for Infectious Disease"/>
            <person name="Wu L."/>
            <person name="Ma J."/>
        </authorList>
    </citation>
    <scope>NUCLEOTIDE SEQUENCE [LARGE SCALE GENOMIC DNA]</scope>
    <source>
        <strain evidence="3">CGMCC 1.8884</strain>
    </source>
</reference>
<name>A0AAV4K8Y8_9DEIO</name>
<evidence type="ECO:0000313" key="2">
    <source>
        <dbReference type="EMBL" id="GGP29954.1"/>
    </source>
</evidence>
<comment type="caution">
    <text evidence="1">The sequence shown here is derived from an EMBL/GenBank/DDBJ whole genome shotgun (WGS) entry which is preliminary data.</text>
</comment>